<dbReference type="PROSITE" id="PS50850">
    <property type="entry name" value="MFS"/>
    <property type="match status" value="1"/>
</dbReference>
<feature type="non-terminal residue" evidence="5">
    <location>
        <position position="1"/>
    </location>
</feature>
<dbReference type="SUPFAM" id="SSF103473">
    <property type="entry name" value="MFS general substrate transporter"/>
    <property type="match status" value="1"/>
</dbReference>
<dbReference type="Pfam" id="PF03137">
    <property type="entry name" value="OATP"/>
    <property type="match status" value="1"/>
</dbReference>
<evidence type="ECO:0000256" key="3">
    <source>
        <dbReference type="SAM" id="Phobius"/>
    </source>
</evidence>
<dbReference type="GO" id="GO:0015125">
    <property type="term" value="F:bile acid transmembrane transporter activity"/>
    <property type="evidence" value="ECO:0007669"/>
    <property type="project" value="TreeGrafter"/>
</dbReference>
<evidence type="ECO:0000313" key="5">
    <source>
        <dbReference type="EMBL" id="KAJ1164948.1"/>
    </source>
</evidence>
<comment type="subcellular location">
    <subcellularLocation>
        <location evidence="1">Membrane</location>
        <topology evidence="1">Multi-pass membrane protein</topology>
    </subcellularLocation>
</comment>
<proteinExistence type="predicted"/>
<feature type="non-terminal residue" evidence="5">
    <location>
        <position position="91"/>
    </location>
</feature>
<organism evidence="5 6">
    <name type="scientific">Pleurodeles waltl</name>
    <name type="common">Iberian ribbed newt</name>
    <dbReference type="NCBI Taxonomy" id="8319"/>
    <lineage>
        <taxon>Eukaryota</taxon>
        <taxon>Metazoa</taxon>
        <taxon>Chordata</taxon>
        <taxon>Craniata</taxon>
        <taxon>Vertebrata</taxon>
        <taxon>Euteleostomi</taxon>
        <taxon>Amphibia</taxon>
        <taxon>Batrachia</taxon>
        <taxon>Caudata</taxon>
        <taxon>Salamandroidea</taxon>
        <taxon>Salamandridae</taxon>
        <taxon>Pleurodelinae</taxon>
        <taxon>Pleurodeles</taxon>
    </lineage>
</organism>
<keyword evidence="3" id="KW-1133">Transmembrane helix</keyword>
<evidence type="ECO:0000256" key="1">
    <source>
        <dbReference type="ARBA" id="ARBA00004141"/>
    </source>
</evidence>
<keyword evidence="6" id="KW-1185">Reference proteome</keyword>
<dbReference type="GO" id="GO:0015347">
    <property type="term" value="F:sodium-independent organic anion transmembrane transporter activity"/>
    <property type="evidence" value="ECO:0007669"/>
    <property type="project" value="TreeGrafter"/>
</dbReference>
<sequence>VFLLALSYAYLTKAMAGVYAKNMITQLERRFNIPSSLVGLIDGSFEIGNLLVIAFVSYFGAKLHRPRIIAFGCLVMSLGCCLTALPHLLMG</sequence>
<gene>
    <name evidence="5" type="ORF">NDU88_005380</name>
</gene>
<protein>
    <recommendedName>
        <fullName evidence="4">Major facilitator superfamily (MFS) profile domain-containing protein</fullName>
    </recommendedName>
</protein>
<feature type="transmembrane region" description="Helical" evidence="3">
    <location>
        <begin position="40"/>
        <end position="61"/>
    </location>
</feature>
<dbReference type="GO" id="GO:0016323">
    <property type="term" value="C:basolateral plasma membrane"/>
    <property type="evidence" value="ECO:0007669"/>
    <property type="project" value="TreeGrafter"/>
</dbReference>
<dbReference type="Gene3D" id="1.20.1250.20">
    <property type="entry name" value="MFS general substrate transporter like domains"/>
    <property type="match status" value="1"/>
</dbReference>
<dbReference type="Proteomes" id="UP001066276">
    <property type="component" value="Chromosome 4_2"/>
</dbReference>
<evidence type="ECO:0000256" key="2">
    <source>
        <dbReference type="ARBA" id="ARBA00023157"/>
    </source>
</evidence>
<dbReference type="InterPro" id="IPR036259">
    <property type="entry name" value="MFS_trans_sf"/>
</dbReference>
<reference evidence="5" key="1">
    <citation type="journal article" date="2022" name="bioRxiv">
        <title>Sequencing and chromosome-scale assembly of the giantPleurodeles waltlgenome.</title>
        <authorList>
            <person name="Brown T."/>
            <person name="Elewa A."/>
            <person name="Iarovenko S."/>
            <person name="Subramanian E."/>
            <person name="Araus A.J."/>
            <person name="Petzold A."/>
            <person name="Susuki M."/>
            <person name="Suzuki K.-i.T."/>
            <person name="Hayashi T."/>
            <person name="Toyoda A."/>
            <person name="Oliveira C."/>
            <person name="Osipova E."/>
            <person name="Leigh N.D."/>
            <person name="Simon A."/>
            <person name="Yun M.H."/>
        </authorList>
    </citation>
    <scope>NUCLEOTIDE SEQUENCE</scope>
    <source>
        <strain evidence="5">20211129_DDA</strain>
        <tissue evidence="5">Liver</tissue>
    </source>
</reference>
<evidence type="ECO:0000259" key="4">
    <source>
        <dbReference type="PROSITE" id="PS50850"/>
    </source>
</evidence>
<keyword evidence="3" id="KW-0812">Transmembrane</keyword>
<dbReference type="GO" id="GO:0043252">
    <property type="term" value="P:sodium-independent organic anion transport"/>
    <property type="evidence" value="ECO:0007669"/>
    <property type="project" value="TreeGrafter"/>
</dbReference>
<comment type="caution">
    <text evidence="5">The sequence shown here is derived from an EMBL/GenBank/DDBJ whole genome shotgun (WGS) entry which is preliminary data.</text>
</comment>
<accession>A0AAV7SLI6</accession>
<evidence type="ECO:0000313" key="6">
    <source>
        <dbReference type="Proteomes" id="UP001066276"/>
    </source>
</evidence>
<dbReference type="AlphaFoldDB" id="A0AAV7SLI6"/>
<keyword evidence="2" id="KW-1015">Disulfide bond</keyword>
<dbReference type="PANTHER" id="PTHR11388:SF16">
    <property type="entry name" value="SOLUTE CARRIER ORGANIC ANION TRANSPORTER FAMILY MEMBER 1A2"/>
    <property type="match status" value="1"/>
</dbReference>
<dbReference type="InterPro" id="IPR004156">
    <property type="entry name" value="OATP"/>
</dbReference>
<feature type="transmembrane region" description="Helical" evidence="3">
    <location>
        <begin position="68"/>
        <end position="89"/>
    </location>
</feature>
<dbReference type="InterPro" id="IPR020846">
    <property type="entry name" value="MFS_dom"/>
</dbReference>
<dbReference type="PANTHER" id="PTHR11388">
    <property type="entry name" value="ORGANIC ANION TRANSPORTER"/>
    <property type="match status" value="1"/>
</dbReference>
<keyword evidence="3" id="KW-0472">Membrane</keyword>
<name>A0AAV7SLI6_PLEWA</name>
<feature type="domain" description="Major facilitator superfamily (MFS) profile" evidence="4">
    <location>
        <begin position="1"/>
        <end position="91"/>
    </location>
</feature>
<dbReference type="EMBL" id="JANPWB010000008">
    <property type="protein sequence ID" value="KAJ1164948.1"/>
    <property type="molecule type" value="Genomic_DNA"/>
</dbReference>